<evidence type="ECO:0000256" key="9">
    <source>
        <dbReference type="ARBA" id="ARBA00023014"/>
    </source>
</evidence>
<gene>
    <name evidence="11" type="ORF">SAMN02910291_02269</name>
</gene>
<evidence type="ECO:0000256" key="5">
    <source>
        <dbReference type="ARBA" id="ARBA00022723"/>
    </source>
</evidence>
<keyword evidence="6" id="KW-0732">Signal</keyword>
<dbReference type="PANTHER" id="PTHR43742:SF9">
    <property type="entry name" value="TETRATHIONATE REDUCTASE SUBUNIT A"/>
    <property type="match status" value="1"/>
</dbReference>
<dbReference type="InterPro" id="IPR009010">
    <property type="entry name" value="Asp_de-COase-like_dom_sf"/>
</dbReference>
<dbReference type="Proteomes" id="UP000182680">
    <property type="component" value="Unassembled WGS sequence"/>
</dbReference>
<dbReference type="Pfam" id="PF00384">
    <property type="entry name" value="Molybdopterin"/>
    <property type="match status" value="1"/>
</dbReference>
<feature type="domain" description="4Fe-4S Mo/W bis-MGD-type" evidence="10">
    <location>
        <begin position="4"/>
        <end position="59"/>
    </location>
</feature>
<dbReference type="GO" id="GO:0051539">
    <property type="term" value="F:4 iron, 4 sulfur cluster binding"/>
    <property type="evidence" value="ECO:0007669"/>
    <property type="project" value="UniProtKB-KW"/>
</dbReference>
<dbReference type="Pfam" id="PF01568">
    <property type="entry name" value="Molydop_binding"/>
    <property type="match status" value="1"/>
</dbReference>
<comment type="similarity">
    <text evidence="2">Belongs to the prokaryotic molybdopterin-containing oxidoreductase family.</text>
</comment>
<comment type="caution">
    <text evidence="11">The sequence shown here is derived from an EMBL/GenBank/DDBJ whole genome shotgun (WGS) entry which is preliminary data.</text>
</comment>
<dbReference type="OMA" id="ASICEMC"/>
<dbReference type="Gene3D" id="2.40.40.20">
    <property type="match status" value="1"/>
</dbReference>
<dbReference type="SMR" id="A0AA94HUB0"/>
<organism evidence="11 12">
    <name type="scientific">Desulfovibrio desulfuricans</name>
    <dbReference type="NCBI Taxonomy" id="876"/>
    <lineage>
        <taxon>Bacteria</taxon>
        <taxon>Pseudomonadati</taxon>
        <taxon>Thermodesulfobacteriota</taxon>
        <taxon>Desulfovibrionia</taxon>
        <taxon>Desulfovibrionales</taxon>
        <taxon>Desulfovibrionaceae</taxon>
        <taxon>Desulfovibrio</taxon>
    </lineage>
</organism>
<keyword evidence="9" id="KW-0411">Iron-sulfur</keyword>
<keyword evidence="4" id="KW-0500">Molybdenum</keyword>
<dbReference type="Gene3D" id="3.30.2070.10">
    <property type="entry name" value="Formate dehydrogenase/DMSO reductase"/>
    <property type="match status" value="1"/>
</dbReference>
<dbReference type="SUPFAM" id="SSF50692">
    <property type="entry name" value="ADC-like"/>
    <property type="match status" value="1"/>
</dbReference>
<keyword evidence="3" id="KW-0004">4Fe-4S</keyword>
<dbReference type="EMBL" id="FPIW01000052">
    <property type="protein sequence ID" value="SFW64692.1"/>
    <property type="molecule type" value="Genomic_DNA"/>
</dbReference>
<dbReference type="Gene3D" id="3.40.50.740">
    <property type="match status" value="1"/>
</dbReference>
<evidence type="ECO:0000256" key="2">
    <source>
        <dbReference type="ARBA" id="ARBA00010312"/>
    </source>
</evidence>
<name>A0AA94HUB0_DESDE</name>
<dbReference type="Gene3D" id="3.40.228.10">
    <property type="entry name" value="Dimethylsulfoxide Reductase, domain 2"/>
    <property type="match status" value="1"/>
</dbReference>
<dbReference type="SUPFAM" id="SSF53706">
    <property type="entry name" value="Formate dehydrogenase/DMSO reductase, domains 1-3"/>
    <property type="match status" value="1"/>
</dbReference>
<evidence type="ECO:0000256" key="7">
    <source>
        <dbReference type="ARBA" id="ARBA00023002"/>
    </source>
</evidence>
<keyword evidence="8" id="KW-0408">Iron</keyword>
<dbReference type="GO" id="GO:0043546">
    <property type="term" value="F:molybdopterin cofactor binding"/>
    <property type="evidence" value="ECO:0007669"/>
    <property type="project" value="InterPro"/>
</dbReference>
<evidence type="ECO:0000256" key="4">
    <source>
        <dbReference type="ARBA" id="ARBA00022505"/>
    </source>
</evidence>
<proteinExistence type="inferred from homology"/>
<dbReference type="InterPro" id="IPR006963">
    <property type="entry name" value="Mopterin_OxRdtase_4Fe-4S_dom"/>
</dbReference>
<dbReference type="Gene3D" id="2.20.25.90">
    <property type="entry name" value="ADC-like domains"/>
    <property type="match status" value="1"/>
</dbReference>
<accession>A0AA94HUB0</accession>
<keyword evidence="7" id="KW-0560">Oxidoreductase</keyword>
<dbReference type="SMART" id="SM00926">
    <property type="entry name" value="Molybdop_Fe4S4"/>
    <property type="match status" value="1"/>
</dbReference>
<dbReference type="CDD" id="cd02778">
    <property type="entry name" value="MopB_CT_Thiosulfate-R-like"/>
    <property type="match status" value="1"/>
</dbReference>
<dbReference type="InterPro" id="IPR006655">
    <property type="entry name" value="Mopterin_OxRdtase_prok_CS"/>
</dbReference>
<evidence type="ECO:0000256" key="8">
    <source>
        <dbReference type="ARBA" id="ARBA00023004"/>
    </source>
</evidence>
<evidence type="ECO:0000313" key="12">
    <source>
        <dbReference type="Proteomes" id="UP000182680"/>
    </source>
</evidence>
<dbReference type="InterPro" id="IPR006657">
    <property type="entry name" value="MoPterin_dinucl-bd_dom"/>
</dbReference>
<dbReference type="PROSITE" id="PS00490">
    <property type="entry name" value="MOLYBDOPTERIN_PROK_2"/>
    <property type="match status" value="1"/>
</dbReference>
<evidence type="ECO:0000256" key="1">
    <source>
        <dbReference type="ARBA" id="ARBA00001942"/>
    </source>
</evidence>
<protein>
    <submittedName>
        <fullName evidence="11">Monomeric thiosulfate reductase apoprotein</fullName>
    </submittedName>
</protein>
<comment type="cofactor">
    <cofactor evidence="1">
        <name>Mo-bis(molybdopterin guanine dinucleotide)</name>
        <dbReference type="ChEBI" id="CHEBI:60539"/>
    </cofactor>
</comment>
<keyword evidence="5" id="KW-0479">Metal-binding</keyword>
<evidence type="ECO:0000256" key="6">
    <source>
        <dbReference type="ARBA" id="ARBA00022729"/>
    </source>
</evidence>
<dbReference type="PANTHER" id="PTHR43742">
    <property type="entry name" value="TRIMETHYLAMINE-N-OXIDE REDUCTASE"/>
    <property type="match status" value="1"/>
</dbReference>
<evidence type="ECO:0000256" key="3">
    <source>
        <dbReference type="ARBA" id="ARBA00022485"/>
    </source>
</evidence>
<evidence type="ECO:0000259" key="10">
    <source>
        <dbReference type="PROSITE" id="PS51669"/>
    </source>
</evidence>
<dbReference type="InterPro" id="IPR006656">
    <property type="entry name" value="Mopterin_OxRdtase"/>
</dbReference>
<dbReference type="GO" id="GO:0046872">
    <property type="term" value="F:metal ion binding"/>
    <property type="evidence" value="ECO:0007669"/>
    <property type="project" value="UniProtKB-KW"/>
</dbReference>
<dbReference type="InterPro" id="IPR050612">
    <property type="entry name" value="Prok_Mopterin_Oxidored"/>
</dbReference>
<reference evidence="12" key="1">
    <citation type="submission" date="2016-11" db="EMBL/GenBank/DDBJ databases">
        <authorList>
            <person name="Jaros S."/>
            <person name="Januszkiewicz K."/>
            <person name="Wedrychowicz H."/>
        </authorList>
    </citation>
    <scope>NUCLEOTIDE SEQUENCE [LARGE SCALE GENOMIC DNA]</scope>
    <source>
        <strain evidence="12">DSM 7057</strain>
    </source>
</reference>
<sequence>MNGNQLTHSVCGMCSARCPITVETCNDTVKMLYGNLQSPLKGALCARGVAGKALLEDNERPQSPLIRQGARGEGKWRAVSWDEALDHVAQKITEAQNRYGRQTVLWSDREGPFTDLSRGFMRGLGSPNVCSHSPSCDLNAHHACKAVLGLGRGMTVYDFANAKHIVLQTRNIFEAINLGEARTVMQALRKGCKLTVIDIRQNVTSSKADKFHIIRPGTDYAFNLAVINTLISENLYNKEYVRAHTTGFDALAAFVAPYTAQWAAQECGIEPRAITDLAHALAAAAPQVIWHPGWMTSRYADSFQVGRTALVITALLGGTGAKGGIVPGRTPKDCGKSGLKKFVDLYPAVKLPRADGLGFENKAFDPGKGLLHKAFDAISSPPEGVPPVKVYMAWRHDPLQGFPDPDALKKKLDGLDLLVSTTFSWSDTAWYADVVLPMSTYLERESIIAGKNGLKPQFFVRRRAVQPRYDTRADWEIISGLSRRLGLDSLVFDSAEAVWNFQLEGTGLTIEDFDAKGFISLTDDALYVDQSTYAFPTGSGKVELSSESYGKGFAENAGISMLPPYISPQSPPEGTFRITFGRVAVHTQGHTVNNPLLYEQVPENTVWINTDSAKRAGLKPGDRVRVLDARGGNMGEAGIKITAFIHPEAVFVVHGFGHDLPCESLAVDKGIADNKCLKGGLDLQDQGGGGLSLQEHFVSLEKVG</sequence>
<dbReference type="AlphaFoldDB" id="A0AA94HUB0"/>
<evidence type="ECO:0000313" key="11">
    <source>
        <dbReference type="EMBL" id="SFW64692.1"/>
    </source>
</evidence>
<dbReference type="PROSITE" id="PS51669">
    <property type="entry name" value="4FE4S_MOW_BIS_MGD"/>
    <property type="match status" value="1"/>
</dbReference>
<dbReference type="Pfam" id="PF04879">
    <property type="entry name" value="Molybdop_Fe4S4"/>
    <property type="match status" value="1"/>
</dbReference>
<dbReference type="GO" id="GO:0016491">
    <property type="term" value="F:oxidoreductase activity"/>
    <property type="evidence" value="ECO:0007669"/>
    <property type="project" value="UniProtKB-KW"/>
</dbReference>
<dbReference type="RefSeq" id="WP_012625290.1">
    <property type="nucleotide sequence ID" value="NZ_FPIW01000052.1"/>
</dbReference>